<dbReference type="EMBL" id="KV425560">
    <property type="protein sequence ID" value="KZT27748.1"/>
    <property type="molecule type" value="Genomic_DNA"/>
</dbReference>
<name>A0A165U796_9AGAM</name>
<evidence type="ECO:0000256" key="1">
    <source>
        <dbReference type="RuleBase" id="RU000487"/>
    </source>
</evidence>
<dbReference type="Proteomes" id="UP000076761">
    <property type="component" value="Unassembled WGS sequence"/>
</dbReference>
<dbReference type="InterPro" id="IPR043129">
    <property type="entry name" value="ATPase_NBD"/>
</dbReference>
<dbReference type="OrthoDB" id="74201at2759"/>
<dbReference type="STRING" id="1314782.A0A165U796"/>
<dbReference type="AlphaFoldDB" id="A0A165U796"/>
<reference evidence="2 3" key="1">
    <citation type="journal article" date="2016" name="Mol. Biol. Evol.">
        <title>Comparative Genomics of Early-Diverging Mushroom-Forming Fungi Provides Insights into the Origins of Lignocellulose Decay Capabilities.</title>
        <authorList>
            <person name="Nagy L.G."/>
            <person name="Riley R."/>
            <person name="Tritt A."/>
            <person name="Adam C."/>
            <person name="Daum C."/>
            <person name="Floudas D."/>
            <person name="Sun H."/>
            <person name="Yadav J.S."/>
            <person name="Pangilinan J."/>
            <person name="Larsson K.H."/>
            <person name="Matsuura K."/>
            <person name="Barry K."/>
            <person name="Labutti K."/>
            <person name="Kuo R."/>
            <person name="Ohm R.A."/>
            <person name="Bhattacharya S.S."/>
            <person name="Shirouzu T."/>
            <person name="Yoshinaga Y."/>
            <person name="Martin F.M."/>
            <person name="Grigoriev I.V."/>
            <person name="Hibbett D.S."/>
        </authorList>
    </citation>
    <scope>NUCLEOTIDE SEQUENCE [LARGE SCALE GENOMIC DNA]</scope>
    <source>
        <strain evidence="2 3">HHB14362 ss-1</strain>
    </source>
</reference>
<evidence type="ECO:0000313" key="2">
    <source>
        <dbReference type="EMBL" id="KZT27748.1"/>
    </source>
</evidence>
<dbReference type="FunCoup" id="A0A165U796">
    <property type="interactions" value="15"/>
</dbReference>
<comment type="similarity">
    <text evidence="1">Belongs to the actin family.</text>
</comment>
<organism evidence="2 3">
    <name type="scientific">Neolentinus lepideus HHB14362 ss-1</name>
    <dbReference type="NCBI Taxonomy" id="1314782"/>
    <lineage>
        <taxon>Eukaryota</taxon>
        <taxon>Fungi</taxon>
        <taxon>Dikarya</taxon>
        <taxon>Basidiomycota</taxon>
        <taxon>Agaricomycotina</taxon>
        <taxon>Agaricomycetes</taxon>
        <taxon>Gloeophyllales</taxon>
        <taxon>Gloeophyllaceae</taxon>
        <taxon>Neolentinus</taxon>
    </lineage>
</organism>
<protein>
    <submittedName>
        <fullName evidence="2">Actin-related protein</fullName>
    </submittedName>
</protein>
<dbReference type="PANTHER" id="PTHR11937">
    <property type="entry name" value="ACTIN"/>
    <property type="match status" value="1"/>
</dbReference>
<proteinExistence type="inferred from homology"/>
<dbReference type="CDD" id="cd10208">
    <property type="entry name" value="ASKHA_NBD_ScArp9-like"/>
    <property type="match status" value="1"/>
</dbReference>
<dbReference type="Gene3D" id="3.30.420.40">
    <property type="match status" value="4"/>
</dbReference>
<dbReference type="SUPFAM" id="SSF53067">
    <property type="entry name" value="Actin-like ATPase domain"/>
    <property type="match status" value="2"/>
</dbReference>
<dbReference type="InterPro" id="IPR004000">
    <property type="entry name" value="Actin"/>
</dbReference>
<sequence length="503" mass="55007">MSGVAFRDSSIVVIDTSRTSLRAILGLGELLPTPAVEIQARVGLQRLLYEQLNSNGVSGNGQPAASTSRAMSAAPSTSIKVNDYLVGAQLDNALAAGEDVVVSWPFAEGDVSDWTQAEALWKHTLFSLLHLRRTQNESPVLLTVPPSLSRSSLTILSQLFFERFNVAAFTLLFRPVAQIYAGNALSGVVVDIDEEYTDINVLYDGFIVKACTESVKIGLKDCREHVASILRTNQSVMTAISPPDAPLSDDRIHTALLSLVSHLLSTSLIKPPSATGSTIAVDEPEDGVTDIAAIVLAGKEKAVIENNMKKRASAKATAAEQAKMREIEAMDLVEIKEWEWEGKVREVVVGRERHRFCEPLFDPKIVRKDTKADAWSLQEVIGAAVRRCDVEQRQYVWNGLFVTGELAKYIKGMGTSLQSRLGTFILNQPDQHNDIQPRNIRVLKIPEYFAEYREKGDGFAAFLGAGIVAKIAFHDPNGKNFVSKSEYANKGPPAIIEMSASLL</sequence>
<dbReference type="SMART" id="SM00268">
    <property type="entry name" value="ACTIN"/>
    <property type="match status" value="1"/>
</dbReference>
<gene>
    <name evidence="2" type="ORF">NEOLEDRAFT_1059820</name>
</gene>
<evidence type="ECO:0000313" key="3">
    <source>
        <dbReference type="Proteomes" id="UP000076761"/>
    </source>
</evidence>
<accession>A0A165U796</accession>
<dbReference type="InParanoid" id="A0A165U796"/>
<dbReference type="Pfam" id="PF00022">
    <property type="entry name" value="Actin"/>
    <property type="match status" value="2"/>
</dbReference>
<keyword evidence="3" id="KW-1185">Reference proteome</keyword>